<evidence type="ECO:0000313" key="1">
    <source>
        <dbReference type="EMBL" id="KAI4836610.1"/>
    </source>
</evidence>
<gene>
    <name evidence="1" type="ORF">MKS88_004409</name>
</gene>
<organism evidence="1 2">
    <name type="scientific">Plasmodium brasilianum</name>
    <dbReference type="NCBI Taxonomy" id="5824"/>
    <lineage>
        <taxon>Eukaryota</taxon>
        <taxon>Sar</taxon>
        <taxon>Alveolata</taxon>
        <taxon>Apicomplexa</taxon>
        <taxon>Aconoidasida</taxon>
        <taxon>Haemosporida</taxon>
        <taxon>Plasmodiidae</taxon>
        <taxon>Plasmodium</taxon>
        <taxon>Plasmodium (Plasmodium)</taxon>
    </lineage>
</organism>
<accession>A0ACB9Y4U3</accession>
<dbReference type="Proteomes" id="UP001056978">
    <property type="component" value="Chromosome 12"/>
</dbReference>
<protein>
    <submittedName>
        <fullName evidence="1">Aminophospholipid transporter</fullName>
    </submittedName>
</protein>
<evidence type="ECO:0000313" key="2">
    <source>
        <dbReference type="Proteomes" id="UP001056978"/>
    </source>
</evidence>
<keyword evidence="2" id="KW-1185">Reference proteome</keyword>
<dbReference type="EMBL" id="CM043780">
    <property type="protein sequence ID" value="KAI4836610.1"/>
    <property type="molecule type" value="Genomic_DNA"/>
</dbReference>
<reference evidence="1" key="1">
    <citation type="submission" date="2022-06" db="EMBL/GenBank/DDBJ databases">
        <title>The First Complete Genome of the Simian Malaria Parasite Plasmodium brasilianum.</title>
        <authorList>
            <person name="Bajic M."/>
            <person name="Ravishankar S."/>
        </authorList>
    </citation>
    <scope>NUCLEOTIDE SEQUENCE</scope>
    <source>
        <strain evidence="1">Bolivian I</strain>
    </source>
</reference>
<comment type="caution">
    <text evidence="1">The sequence shown here is derived from an EMBL/GenBank/DDBJ whole genome shotgun (WGS) entry which is preliminary data.</text>
</comment>
<sequence>MNPNTKDIAVQIQKERKKNEYKIAKELKNIIYTIKKKASNFKIYVKSDRRNCLYYDDDKLSGKNKKNIYIAALFSPILSFLCKKMEWVISILFKFVCFFYISKNKRSKGEQKRVSKELGKNKAILKKNNFDRCIFLNKPTDNLSNKHIIEICKNYLANTVHCIHNIEDYNTTTNYKECNEIKKTKETFVKKINNLKAFNPTNNLYISDESLIKKIMITEKDEEPYLHNKKEKIAEKNNIHQINIYDQQFVKAYYTKNYSSFKNNNNISTHSTIRSGPINNNNDHICAQYKSRHHFIFQVLLNRFKNLYFLILSISFLLQQIHIFRSNNYLFVAASFYTLFILSAFKEIHNIAKKLISQKGLNGKKYKRVTHVGLVDVSSSRIKVFLVLAVFCGGCIGDILYLEEGEETPADMILLKSGKDEKKVFVSSRSLDGNTDLKIKKCLKLTSHLPNIYDIFRLKIKVMIERPHKYFNKMNGLLIFLNYSEFVHNIYNDLISLQKTFYKNMSSENDYYNEIFNYLIEDTYIERAYACLDFLIRNSLKFFERKEQLNNCSISRCDTLCSDIMKNSSEEEEEEKHGKYHSSCMRNSTSNMCCEEGAEINCRRNNVNETCDDKVKPKLNNSSFDNNFYVDCIKRLYSYSICNKRKEDHSIKYEEKIGIENMLWCSSTIIRGNIYGLVTYTGCDKKTSITISNKNTIPLIENNVKCKFNMFLIIIFSLSMILCLLEEHIFEKNTFVIFLNYFFLLFSYIPYVNNVYTFIMSRRLYNNILTTNYKMEKAEILNYDIIDEFCNTSFLLCAKTGTLTKDNLKLKRLHFLFDEFVLDGSSNYDILFFKAFLELVDFSLFMTPSISDSTKNELILRNANKKFYIENMKKNCNSNSISKGKNNNNTKWQKKHEQNKRVLQKILSYTREEINKIFLTFLCILFCNSTTITNRKKKKVSCKPQNRRSSFFYSKIIEENLLINFLKYNGMHVLHTDASNVVIGIYNSMDKQNKIKNTKKKKVYADFNKYDYKTIKKLHNNKNSQRGRKKYMYFKNSLQKENIFKFSNVADKVGMGVFKCRDFGVREYMDLDSGNDSCTSRKERSTSSSSGRSSKTERYPRNNDQYCTHYKGDEGSRNNNIKMYNFEILDHVQFDYHNQMVCSLISYNGKIFNLIKSPYEKIIVSLTKIEDKKKLAKICKPYFMHGHRILVFAYKEITQDEYDIYVKKNSNQISKKEYFKNIFNKNMKILSIITFKEEIQENAKKCIDIFKKANIKTWVLSGDSKENIISVTTTLNLVNANNFFCYLNKKKLIYMLSDNEELYRTLSNNRVCSNISCYDSQLSSSLDRGLIIRRKTSDMGRINVGSNYCNSTYRMIKPDKKTKKIALVQSNSYLKTVTSPSVYATNKCSTNSACMISCITINGTNFFLNNIGHGSTISRNSSGSSSTAEKMKTPFITENMECTKEEIRSIFEKGATVDNMTKRKIFNSSSKKCIHEEQVEKLRDVLKMMLCKFNHAFTRGGIKWAEKGDEKMAVKWATKRAAKTAEKRGKKRSLQTEPNERYAADTENVVYIVKGDILDYYLKYEEKEFIKALQNSRCVLFYRCNAIQKGMVARCLKNNTTFGICSIGNNVKDFNMFNESDISIIINNSNNNICNLYAHIKISCFEDLATIFFLYGNKIYINFNSFLKTIYYRGSSLMFLQFYFSYFFKSRLSIFSNILLLWYFLLFSTISVITIELLQNNDINYPTHSSHINVLRKNAMIYKHLKQYFFSLKGFFKVLCVSLYQASLLFLLSYYFILDLNYEIYALTTLFLTHLLQSLFLLNNSGSNFIILVVLYVLFVVCYFIILVILNEFHFIYFYINSTFFINVIITTIILNLPSIAFYLYKKCTSEASLLKHINSFQSLSSKNHHIFNIDSCNFSLENFQYNMKNENIFSRCFRVFSKK</sequence>
<proteinExistence type="predicted"/>
<name>A0ACB9Y4U3_PLABR</name>